<feature type="signal peptide" evidence="1">
    <location>
        <begin position="1"/>
        <end position="18"/>
    </location>
</feature>
<protein>
    <recommendedName>
        <fullName evidence="4">THAP4-like heme-binding beta-barrel domain-containing protein</fullName>
    </recommendedName>
</protein>
<keyword evidence="1" id="KW-0732">Signal</keyword>
<evidence type="ECO:0000256" key="1">
    <source>
        <dbReference type="SAM" id="SignalP"/>
    </source>
</evidence>
<dbReference type="AlphaFoldDB" id="A0A1G9D2P3"/>
<dbReference type="EMBL" id="FNFH01000005">
    <property type="protein sequence ID" value="SDK58202.1"/>
    <property type="molecule type" value="Genomic_DNA"/>
</dbReference>
<organism evidence="2 3">
    <name type="scientific">Microbulbifer yueqingensis</name>
    <dbReference type="NCBI Taxonomy" id="658219"/>
    <lineage>
        <taxon>Bacteria</taxon>
        <taxon>Pseudomonadati</taxon>
        <taxon>Pseudomonadota</taxon>
        <taxon>Gammaproteobacteria</taxon>
        <taxon>Cellvibrionales</taxon>
        <taxon>Microbulbiferaceae</taxon>
        <taxon>Microbulbifer</taxon>
    </lineage>
</organism>
<name>A0A1G9D2P3_9GAMM</name>
<gene>
    <name evidence="2" type="ORF">SAMN05216212_2719</name>
</gene>
<sequence>MKIIWGLLIAFMSISVSADPTTPSLHSFEKLEALLGDWKKEGADGDKFYISFQSTANGSVITENWIYKGASHSLTVYHRDGKNLLATHYCPQGNQPRLRLQNSDKDKGSDLSFVFQDATNPASQEASHQHSLAFEFVDEDTVIRSESYSKGGVITPSSLKLIRK</sequence>
<reference evidence="3" key="1">
    <citation type="submission" date="2016-10" db="EMBL/GenBank/DDBJ databases">
        <authorList>
            <person name="Varghese N."/>
            <person name="Submissions S."/>
        </authorList>
    </citation>
    <scope>NUCLEOTIDE SEQUENCE [LARGE SCALE GENOMIC DNA]</scope>
    <source>
        <strain evidence="3">CGMCC 1.10658</strain>
    </source>
</reference>
<feature type="chain" id="PRO_5011718772" description="THAP4-like heme-binding beta-barrel domain-containing protein" evidence="1">
    <location>
        <begin position="19"/>
        <end position="164"/>
    </location>
</feature>
<dbReference type="OrthoDB" id="129271at2"/>
<accession>A0A1G9D2P3</accession>
<keyword evidence="3" id="KW-1185">Reference proteome</keyword>
<evidence type="ECO:0000313" key="2">
    <source>
        <dbReference type="EMBL" id="SDK58202.1"/>
    </source>
</evidence>
<dbReference type="RefSeq" id="WP_091515198.1">
    <property type="nucleotide sequence ID" value="NZ_FNFH01000005.1"/>
</dbReference>
<dbReference type="STRING" id="658219.SAMN05216212_2719"/>
<evidence type="ECO:0000313" key="3">
    <source>
        <dbReference type="Proteomes" id="UP000199305"/>
    </source>
</evidence>
<evidence type="ECO:0008006" key="4">
    <source>
        <dbReference type="Google" id="ProtNLM"/>
    </source>
</evidence>
<dbReference type="Proteomes" id="UP000199305">
    <property type="component" value="Unassembled WGS sequence"/>
</dbReference>
<proteinExistence type="predicted"/>